<protein>
    <submittedName>
        <fullName evidence="5">Pseudouridylate synthase</fullName>
    </submittedName>
</protein>
<dbReference type="InterPro" id="IPR020094">
    <property type="entry name" value="TruA/RsuA/RluB/E/F_N"/>
</dbReference>
<name>A0ABR3K1N9_TRISP</name>
<accession>A0ABR3K1N9</accession>
<dbReference type="Gene3D" id="1.10.472.80">
    <property type="entry name" value="Ypt/Rab-GAP domain of gyp1p, domain 3"/>
    <property type="match status" value="1"/>
</dbReference>
<evidence type="ECO:0000313" key="6">
    <source>
        <dbReference type="Proteomes" id="UP001558632"/>
    </source>
</evidence>
<dbReference type="SUPFAM" id="SSF55120">
    <property type="entry name" value="Pseudouridine synthase"/>
    <property type="match status" value="1"/>
</dbReference>
<dbReference type="Gene3D" id="3.30.70.660">
    <property type="entry name" value="Pseudouridine synthase I, catalytic domain, C-terminal subdomain"/>
    <property type="match status" value="1"/>
</dbReference>
<dbReference type="InterPro" id="IPR020097">
    <property type="entry name" value="PsdUridine_synth_TruA_a/b_dom"/>
</dbReference>
<dbReference type="Pfam" id="PF19056">
    <property type="entry name" value="WD40_2"/>
    <property type="match status" value="1"/>
</dbReference>
<keyword evidence="6" id="KW-1185">Reference proteome</keyword>
<proteinExistence type="inferred from homology"/>
<organism evidence="5 6">
    <name type="scientific">Trichinella spiralis</name>
    <name type="common">Trichina worm</name>
    <dbReference type="NCBI Taxonomy" id="6334"/>
    <lineage>
        <taxon>Eukaryota</taxon>
        <taxon>Metazoa</taxon>
        <taxon>Ecdysozoa</taxon>
        <taxon>Nematoda</taxon>
        <taxon>Enoplea</taxon>
        <taxon>Dorylaimia</taxon>
        <taxon>Trichinellida</taxon>
        <taxon>Trichinellidae</taxon>
        <taxon>Trichinella</taxon>
    </lineage>
</organism>
<evidence type="ECO:0000256" key="2">
    <source>
        <dbReference type="ARBA" id="ARBA00022694"/>
    </source>
</evidence>
<dbReference type="InterPro" id="IPR036322">
    <property type="entry name" value="WD40_repeat_dom_sf"/>
</dbReference>
<dbReference type="Proteomes" id="UP001558632">
    <property type="component" value="Unassembled WGS sequence"/>
</dbReference>
<dbReference type="NCBIfam" id="TIGR00071">
    <property type="entry name" value="hisT_truA"/>
    <property type="match status" value="1"/>
</dbReference>
<dbReference type="InterPro" id="IPR050302">
    <property type="entry name" value="Rab_GAP_TBC_domain"/>
</dbReference>
<dbReference type="SMART" id="SM00164">
    <property type="entry name" value="TBC"/>
    <property type="match status" value="1"/>
</dbReference>
<dbReference type="Pfam" id="PF01416">
    <property type="entry name" value="PseudoU_synth_1"/>
    <property type="match status" value="1"/>
</dbReference>
<dbReference type="InterPro" id="IPR020103">
    <property type="entry name" value="PsdUridine_synth_cat_dom_sf"/>
</dbReference>
<dbReference type="EMBL" id="JBEUSY010000542">
    <property type="protein sequence ID" value="KAL1227389.1"/>
    <property type="molecule type" value="Genomic_DNA"/>
</dbReference>
<evidence type="ECO:0000256" key="1">
    <source>
        <dbReference type="ARBA" id="ARBA00009375"/>
    </source>
</evidence>
<dbReference type="Gene3D" id="1.10.8.270">
    <property type="entry name" value="putative rabgap domain of human tbc1 domain family member 14 like domains"/>
    <property type="match status" value="1"/>
</dbReference>
<dbReference type="PANTHER" id="PTHR47219">
    <property type="entry name" value="RAB GTPASE-ACTIVATING PROTEIN 1-LIKE"/>
    <property type="match status" value="1"/>
</dbReference>
<reference evidence="5 6" key="1">
    <citation type="submission" date="2024-07" db="EMBL/GenBank/DDBJ databases">
        <title>Enhanced genomic and transcriptomic resources for Trichinella pseudospiralis and T. spiralis underpin the discovery of pronounced molecular differences between stages and species.</title>
        <authorList>
            <person name="Pasi K.K."/>
            <person name="La Rosa G."/>
            <person name="Gomez-Morales M.A."/>
            <person name="Tosini F."/>
            <person name="Sumanam S."/>
            <person name="Young N.D."/>
            <person name="Chang B.C."/>
            <person name="Robin G.B."/>
        </authorList>
    </citation>
    <scope>NUCLEOTIDE SEQUENCE [LARGE SCALE GENOMIC DNA]</scope>
    <source>
        <strain evidence="5">ISS534</strain>
    </source>
</reference>
<dbReference type="Gene3D" id="3.30.70.580">
    <property type="entry name" value="Pseudouridine synthase I, catalytic domain, N-terminal subdomain"/>
    <property type="match status" value="1"/>
</dbReference>
<dbReference type="InterPro" id="IPR000195">
    <property type="entry name" value="Rab-GAP-TBC_dom"/>
</dbReference>
<evidence type="ECO:0000313" key="5">
    <source>
        <dbReference type="EMBL" id="KAL1227389.1"/>
    </source>
</evidence>
<dbReference type="PANTHER" id="PTHR47219:SF20">
    <property type="entry name" value="TBC1 DOMAIN FAMILY MEMBER 2B"/>
    <property type="match status" value="1"/>
</dbReference>
<dbReference type="Pfam" id="PF00566">
    <property type="entry name" value="RabGAP-TBC"/>
    <property type="match status" value="1"/>
</dbReference>
<dbReference type="SUPFAM" id="SSF47923">
    <property type="entry name" value="Ypt/Rab-GAP domain of gyp1p"/>
    <property type="match status" value="2"/>
</dbReference>
<evidence type="ECO:0000259" key="4">
    <source>
        <dbReference type="PROSITE" id="PS50086"/>
    </source>
</evidence>
<keyword evidence="3" id="KW-0413">Isomerase</keyword>
<gene>
    <name evidence="5" type="ORF">TSPI_00976</name>
</gene>
<comment type="similarity">
    <text evidence="1">Belongs to the tRNA pseudouridine synthase TruA family.</text>
</comment>
<feature type="domain" description="Rab-GAP TBC" evidence="4">
    <location>
        <begin position="838"/>
        <end position="1037"/>
    </location>
</feature>
<dbReference type="InterPro" id="IPR035969">
    <property type="entry name" value="Rab-GAP_TBC_sf"/>
</dbReference>
<dbReference type="InterPro" id="IPR020095">
    <property type="entry name" value="PsdUridine_synth_TruA_C"/>
</dbReference>
<keyword evidence="2" id="KW-0819">tRNA processing</keyword>
<sequence>MRLNCSDAINSGTDFELNNQKRQKLEQNDEETRKIIKAEPTETVRIKRYKYAMFLAYRGKNYHGMQVNPNVPTVEKYIMEALQKLNLITVDQVVQPSLFKFQRAARTDKGVSATKQICSLLLPTIEGKENDTVNLLNGLLPDDIRIFGLQRATKSFDSKKWCDYRSYSYTLPSYCFRHQSDLERDKFRLDNKDIEEINRILMQYVGTHNFYNFTSGKLHKDESCKRFIIRCECGKRFLYNNIEYLTVDIKGQSFLIHQIRKMIGFCISLIRGDLDPCLQQKVWQNERIKVPKAPSLGLVLEEPHYEHYNKRFQATHQRLCWDIYQEKCEEFKQAYIIKDILETDESEKIFEEWLTYLTEKFWNENDVDDVSIVGHSDNVQTDGKSSLKEKKNIADKKKDSTNKYMEQKQQSGLQLPQFHSKNFLNGYLLVKNVTSVLKRLLPRRRLEWLKRVQPLGVIINDGSALPACESQPTTLCLKDSSGARYELTAETKAEMLAWCFMLQGIYKHDLGVFAKLNGSARAQSMKQSHSCVQLSKNVRRLYSLPASGMKAASSLDFDSNFEHFCRNCQTTRMMTGERMEKLLQSFQKVKLSNGSICKSTGSANSRIHSAYNNTTSVVDVLKSLVVEEAHEGCFEVVSLLLQVISKLEKDPNHNFHAELENCFIDQVKLPHHRKKSSGRLRKHLQKKDHQIKVHCRVLRKFTEELFDYKKAYVRCLLSSVRVHTDDMSSFSEISFPIPPDETEYERIEKLANEAKHQDPSVATMEQIMSSRGFTDRYGFQHRTNDEQMAAIYVASCLQHHYTTWSQKNDEFVWKKLIAVFNENGSLHTQDLRCVIRNGVPHKYRSIVWSILLSSKTDKLKEKYGLHYFRRLSCIIDTTETSERHDHNRRQIGLDLLRTLPNNVYFSSANSKGVVQMQRVLSAFCIHNPKLGYCQGMNFVVATSLLFFSPEDSFWFLIALTECYFPKDHYDSLLVGVRAAQAVLRDILRQKLPSLSAHFDLCDFDISVVTLNWFIALFYDALPFDVMLRVWDCFLLEGQKVIYRFAVALFYLHRKEIVAQKDSLSLIRFLKSTVRNTYDVETLTKVAYQTLKPFPKRKELLRCHLHHVMSVKQQTFRLYKLRIEAMRQKNMEKCNLLQCHHVLASVSIPNTETILISFGCNENSQFGLINSRICQFSILPGKVADRILCMTTSNGDIFFASTLSASLFAFRLNKNFQSWQTLWEITIQDVILDMVARGGTIYAALSNGSLAFIQNSGDTTDCADFLNHFYIRISDASPIHRLLLVDNHLWLALGDQIVVYDAGTLDKVEQVKSASSTTSLGRIARMELSRFGIWIYQEYSNTVELWDPRFFTRILSFQVEEYASEPNAQFVSSMCCVEDTLWIGTRVGLLLVYKLEEHDHPADQLPQDDYRAMLIHRDSGYCEGVAHQLSSDPCISGNDWEQLQNEQRQEIIGGCDWKYFGSLDRRQWALKRITEQHDCGQLSRRRRMHFDRTVPMLPKVKEKHPTITTTNHTGKDNNSINMPTLCAAKEVAASSPPTCIGKDNNLSDEWKLTLDESTTTAITLPTHTRSLLQIAGDRLNKPSYLALSSSLESLKQRNTPNTGSCLSVLSQVTLGNFSKPLLLFKAKLYENCAVHLIHIRSSATSAVMTYSRCLSEGTNLQLWSLSADKIPTKQGKFKKIVING</sequence>
<dbReference type="HAMAP" id="MF_00171">
    <property type="entry name" value="TruA"/>
    <property type="match status" value="1"/>
</dbReference>
<dbReference type="CDD" id="cd02568">
    <property type="entry name" value="PseudoU_synth_PUS1_PUS2"/>
    <property type="match status" value="1"/>
</dbReference>
<comment type="caution">
    <text evidence="5">The sequence shown here is derived from an EMBL/GenBank/DDBJ whole genome shotgun (WGS) entry which is preliminary data.</text>
</comment>
<evidence type="ECO:0000256" key="3">
    <source>
        <dbReference type="ARBA" id="ARBA00023235"/>
    </source>
</evidence>
<dbReference type="PROSITE" id="PS50086">
    <property type="entry name" value="TBC_RABGAP"/>
    <property type="match status" value="1"/>
</dbReference>
<dbReference type="InterPro" id="IPR041708">
    <property type="entry name" value="PUS1/PUS2-like"/>
</dbReference>
<dbReference type="InterPro" id="IPR001406">
    <property type="entry name" value="PsdUridine_synth_TruA"/>
</dbReference>
<dbReference type="SUPFAM" id="SSF50978">
    <property type="entry name" value="WD40 repeat-like"/>
    <property type="match status" value="1"/>
</dbReference>